<evidence type="ECO:0000313" key="7">
    <source>
        <dbReference type="Proteomes" id="UP001517367"/>
    </source>
</evidence>
<dbReference type="EMBL" id="SRMP02000023">
    <property type="protein sequence ID" value="MFN0292276.1"/>
    <property type="molecule type" value="Genomic_DNA"/>
</dbReference>
<evidence type="ECO:0000313" key="6">
    <source>
        <dbReference type="EMBL" id="MFN0292276.1"/>
    </source>
</evidence>
<dbReference type="InterPro" id="IPR012334">
    <property type="entry name" value="Pectin_lyas_fold"/>
</dbReference>
<keyword evidence="5" id="KW-0732">Signal</keyword>
<keyword evidence="2 4" id="KW-0378">Hydrolase</keyword>
<evidence type="ECO:0000256" key="1">
    <source>
        <dbReference type="ARBA" id="ARBA00008834"/>
    </source>
</evidence>
<dbReference type="InterPro" id="IPR051801">
    <property type="entry name" value="GH28_Enzymes"/>
</dbReference>
<dbReference type="GO" id="GO:0016798">
    <property type="term" value="F:hydrolase activity, acting on glycosyl bonds"/>
    <property type="evidence" value="ECO:0007669"/>
    <property type="project" value="UniProtKB-KW"/>
</dbReference>
<evidence type="ECO:0000256" key="4">
    <source>
        <dbReference type="RuleBase" id="RU361169"/>
    </source>
</evidence>
<sequence>MRNTSSNSRNILALLCFMLISQGLRAQEPVKPQITNQAYNVTSFGAVGDGKFINTLAMQAALDTVAKAGGTLIVPKGIFLCGPITVKSKTNLLLQKGAVLKLIDDISNFPSANERYLNFISIKKANDIKISGEGTIDGQGQLWWDKFTAKEITFRRPQLLYIENCERLEIAGITTLNPPNTHISLKGCKEVYIHHITISAPEKSRNTDGINISAKNVLIDQCKIATGDDNIAINFGNKNQLAGGYEVENMVIRNCDFGYGHGLSIGSFTSGGLKNLMVSNCKFDGTTSAIRIKTARERGGTVENVIYQDLEIKNVKWPIFISQYYPKEPKTILDEVMQPFALFTPVYKNIQIKNVNITNAELAMKIWGLPESPMEDIKLINVNINAKKGIELYHVKNIDFENCKISVANGEKIKTYQTQYTGLK</sequence>
<dbReference type="PANTHER" id="PTHR31339:SF9">
    <property type="entry name" value="PLASMIN AND FIBRONECTIN-BINDING PROTEIN A"/>
    <property type="match status" value="1"/>
</dbReference>
<organism evidence="6 7">
    <name type="scientific">Pedobacter helvus</name>
    <dbReference type="NCBI Taxonomy" id="2563444"/>
    <lineage>
        <taxon>Bacteria</taxon>
        <taxon>Pseudomonadati</taxon>
        <taxon>Bacteroidota</taxon>
        <taxon>Sphingobacteriia</taxon>
        <taxon>Sphingobacteriales</taxon>
        <taxon>Sphingobacteriaceae</taxon>
        <taxon>Pedobacter</taxon>
    </lineage>
</organism>
<dbReference type="Gene3D" id="2.160.20.10">
    <property type="entry name" value="Single-stranded right-handed beta-helix, Pectin lyase-like"/>
    <property type="match status" value="1"/>
</dbReference>
<accession>A0ABW9JJ84</accession>
<protein>
    <submittedName>
        <fullName evidence="6">Glycoside hydrolase family 28 protein</fullName>
        <ecNumber evidence="6">3.2.1.-</ecNumber>
    </submittedName>
</protein>
<comment type="caution">
    <text evidence="6">The sequence shown here is derived from an EMBL/GenBank/DDBJ whole genome shotgun (WGS) entry which is preliminary data.</text>
</comment>
<evidence type="ECO:0000256" key="2">
    <source>
        <dbReference type="ARBA" id="ARBA00022801"/>
    </source>
</evidence>
<evidence type="ECO:0000256" key="3">
    <source>
        <dbReference type="ARBA" id="ARBA00023295"/>
    </source>
</evidence>
<keyword evidence="7" id="KW-1185">Reference proteome</keyword>
<dbReference type="RefSeq" id="WP_138728333.1">
    <property type="nucleotide sequence ID" value="NZ_SRMP02000023.1"/>
</dbReference>
<reference evidence="6 7" key="1">
    <citation type="submission" date="2024-12" db="EMBL/GenBank/DDBJ databases">
        <authorList>
            <person name="Hu S."/>
        </authorList>
    </citation>
    <scope>NUCLEOTIDE SEQUENCE [LARGE SCALE GENOMIC DNA]</scope>
    <source>
        <strain evidence="6 7">P-25</strain>
    </source>
</reference>
<dbReference type="SMART" id="SM00710">
    <property type="entry name" value="PbH1"/>
    <property type="match status" value="5"/>
</dbReference>
<dbReference type="InterPro" id="IPR006626">
    <property type="entry name" value="PbH1"/>
</dbReference>
<dbReference type="PROSITE" id="PS00502">
    <property type="entry name" value="POLYGALACTURONASE"/>
    <property type="match status" value="1"/>
</dbReference>
<dbReference type="EC" id="3.2.1.-" evidence="6"/>
<proteinExistence type="inferred from homology"/>
<dbReference type="SUPFAM" id="SSF51126">
    <property type="entry name" value="Pectin lyase-like"/>
    <property type="match status" value="1"/>
</dbReference>
<comment type="similarity">
    <text evidence="1 4">Belongs to the glycosyl hydrolase 28 family.</text>
</comment>
<evidence type="ECO:0000256" key="5">
    <source>
        <dbReference type="SAM" id="SignalP"/>
    </source>
</evidence>
<dbReference type="PANTHER" id="PTHR31339">
    <property type="entry name" value="PECTIN LYASE-RELATED"/>
    <property type="match status" value="1"/>
</dbReference>
<dbReference type="Pfam" id="PF00295">
    <property type="entry name" value="Glyco_hydro_28"/>
    <property type="match status" value="1"/>
</dbReference>
<dbReference type="InterPro" id="IPR000743">
    <property type="entry name" value="Glyco_hydro_28"/>
</dbReference>
<keyword evidence="3 4" id="KW-0326">Glycosidase</keyword>
<name>A0ABW9JJ84_9SPHI</name>
<gene>
    <name evidence="6" type="ORF">E5L68_012795</name>
</gene>
<feature type="signal peptide" evidence="5">
    <location>
        <begin position="1"/>
        <end position="26"/>
    </location>
</feature>
<dbReference type="Proteomes" id="UP001517367">
    <property type="component" value="Unassembled WGS sequence"/>
</dbReference>
<dbReference type="InterPro" id="IPR011050">
    <property type="entry name" value="Pectin_lyase_fold/virulence"/>
</dbReference>
<feature type="chain" id="PRO_5046756640" evidence="5">
    <location>
        <begin position="27"/>
        <end position="424"/>
    </location>
</feature>